<gene>
    <name evidence="1" type="ORF">D3A95_07490</name>
</gene>
<proteinExistence type="predicted"/>
<keyword evidence="2" id="KW-1185">Reference proteome</keyword>
<evidence type="ECO:0000313" key="2">
    <source>
        <dbReference type="Proteomes" id="UP000261812"/>
    </source>
</evidence>
<sequence>MARLAPPTLLLSLSTAPFLAALCLGQGLWQMGLSLSASSTELLRGDRLPLVEQDET</sequence>
<evidence type="ECO:0000313" key="1">
    <source>
        <dbReference type="EMBL" id="AXY68010.1"/>
    </source>
</evidence>
<dbReference type="KEGG" id="tsq:D3A95_07490"/>
<organism evidence="1 2">
    <name type="scientific">Thermosynechococcus sichuanensis E542</name>
    <dbReference type="NCBI Taxonomy" id="2016101"/>
    <lineage>
        <taxon>Bacteria</taxon>
        <taxon>Bacillati</taxon>
        <taxon>Cyanobacteriota</taxon>
        <taxon>Cyanophyceae</taxon>
        <taxon>Acaryochloridales</taxon>
        <taxon>Thermosynechococcaceae</taxon>
        <taxon>Thermosynechococcus</taxon>
        <taxon>Thermosynechococcus sichuanensis</taxon>
    </lineage>
</organism>
<dbReference type="RefSeq" id="WP_181494439.1">
    <property type="nucleotide sequence ID" value="NZ_CP032152.1"/>
</dbReference>
<dbReference type="AlphaFoldDB" id="A0A3B7MJC9"/>
<reference evidence="2" key="1">
    <citation type="submission" date="2018-09" db="EMBL/GenBank/DDBJ databases">
        <title>Complete genome sequence of thermophilic cyanobacteria strain Thermosynechococcus elongatus PKUAC-SCTE542.</title>
        <authorList>
            <person name="Liang Y."/>
            <person name="Tang J."/>
            <person name="Daroch M."/>
        </authorList>
    </citation>
    <scope>NUCLEOTIDE SEQUENCE [LARGE SCALE GENOMIC DNA]</scope>
    <source>
        <strain evidence="2">E542</strain>
    </source>
</reference>
<protein>
    <submittedName>
        <fullName evidence="1">Uncharacterized protein</fullName>
    </submittedName>
</protein>
<dbReference type="EMBL" id="CP032152">
    <property type="protein sequence ID" value="AXY68010.1"/>
    <property type="molecule type" value="Genomic_DNA"/>
</dbReference>
<dbReference type="Proteomes" id="UP000261812">
    <property type="component" value="Chromosome"/>
</dbReference>
<name>A0A3B7MJC9_9CYAN</name>
<accession>A0A3B7MJC9</accession>